<evidence type="ECO:0000256" key="4">
    <source>
        <dbReference type="ARBA" id="ARBA00030762"/>
    </source>
</evidence>
<dbReference type="RefSeq" id="WP_006441144.1">
    <property type="nucleotide sequence ID" value="NZ_DS995685.1"/>
</dbReference>
<dbReference type="GO" id="GO:0008270">
    <property type="term" value="F:zinc ion binding"/>
    <property type="evidence" value="ECO:0007669"/>
    <property type="project" value="InterPro"/>
</dbReference>
<protein>
    <recommendedName>
        <fullName evidence="3">Phosphohexomutase</fullName>
    </recommendedName>
    <alternativeName>
        <fullName evidence="4">Phosphomannose isomerase</fullName>
    </alternativeName>
</protein>
<evidence type="ECO:0000259" key="7">
    <source>
        <dbReference type="Pfam" id="PF20511"/>
    </source>
</evidence>
<sequence>MLKPVKLKPAFQDYLWGGTKLRDEYNKDCDFDKIAESWELSNHKNGQSIVDSGEFKGLKFGEYVEKLGAKGLGTNCDSFEFFPILIKFIDAKGSLSIQVHPDDEYALSVEKEYGKTEMWYVLEAEEGASLYYGVNKEISKEEFADRIKNDTILEVLNKVEVKKGDVFFIESGTIHAIGAGLVICEIQQNSNTTYRVYDFGRLGADGKPRELHVDKAIDVTNLTPNAKSAEPMGELEKFDGYTRVLLSECKYFTTLKYEVETKAEVEIDEKSFNSVIITEGNGKLVMGDTELEFIKGDSIFIPAQNGKYSVEGKCEFILSRV</sequence>
<feature type="binding site" evidence="5">
    <location>
        <position position="175"/>
    </location>
    <ligand>
        <name>Zn(2+)</name>
        <dbReference type="ChEBI" id="CHEBI:29105"/>
    </ligand>
</feature>
<gene>
    <name evidence="9" type="primary">manA</name>
    <name evidence="9" type="ORF">CLOHIR_01639</name>
</gene>
<dbReference type="HOGENOM" id="CLU_020529_0_0_9"/>
<dbReference type="eggNOG" id="COG1482">
    <property type="taxonomic scope" value="Bacteria"/>
</dbReference>
<dbReference type="Pfam" id="PF21621">
    <property type="entry name" value="MPI_cupin_dom"/>
    <property type="match status" value="1"/>
</dbReference>
<dbReference type="AlphaFoldDB" id="B6G0I3"/>
<dbReference type="InterPro" id="IPR014710">
    <property type="entry name" value="RmlC-like_jellyroll"/>
</dbReference>
<dbReference type="PIRSF" id="PIRSF036894">
    <property type="entry name" value="PMI_Firm_short"/>
    <property type="match status" value="1"/>
</dbReference>
<proteinExistence type="predicted"/>
<evidence type="ECO:0000259" key="8">
    <source>
        <dbReference type="Pfam" id="PF21621"/>
    </source>
</evidence>
<feature type="binding site" evidence="5">
    <location>
        <position position="117"/>
    </location>
    <ligand>
        <name>Zn(2+)</name>
        <dbReference type="ChEBI" id="CHEBI:29105"/>
    </ligand>
</feature>
<evidence type="ECO:0000313" key="9">
    <source>
        <dbReference type="EMBL" id="EEA84679.1"/>
    </source>
</evidence>
<dbReference type="InterPro" id="IPR051804">
    <property type="entry name" value="Carb_Metab_Reg_Kinase/Isom"/>
</dbReference>
<keyword evidence="1 5" id="KW-0479">Metal-binding</keyword>
<dbReference type="Pfam" id="PF20511">
    <property type="entry name" value="PMI_typeI_cat"/>
    <property type="match status" value="1"/>
</dbReference>
<feature type="domain" description="Mannose-6-phosphate isomerase cupin" evidence="8">
    <location>
        <begin position="248"/>
        <end position="320"/>
    </location>
</feature>
<evidence type="ECO:0000313" key="10">
    <source>
        <dbReference type="Proteomes" id="UP000003178"/>
    </source>
</evidence>
<dbReference type="Gene3D" id="2.60.120.10">
    <property type="entry name" value="Jelly Rolls"/>
    <property type="match status" value="2"/>
</dbReference>
<dbReference type="InterPro" id="IPR049071">
    <property type="entry name" value="MPI_cupin_dom"/>
</dbReference>
<dbReference type="PANTHER" id="PTHR42742">
    <property type="entry name" value="TRANSCRIPTIONAL REPRESSOR MPRA"/>
    <property type="match status" value="1"/>
</dbReference>
<feature type="binding site" evidence="5">
    <location>
        <position position="100"/>
    </location>
    <ligand>
        <name>Zn(2+)</name>
        <dbReference type="ChEBI" id="CHEBI:29105"/>
    </ligand>
</feature>
<reference evidence="9 10" key="1">
    <citation type="submission" date="2008-09" db="EMBL/GenBank/DDBJ databases">
        <authorList>
            <person name="Fulton L."/>
            <person name="Clifton S."/>
            <person name="Fulton B."/>
            <person name="Xu J."/>
            <person name="Minx P."/>
            <person name="Pepin K.H."/>
            <person name="Johnson M."/>
            <person name="Thiruvilangam P."/>
            <person name="Bhonagiri V."/>
            <person name="Nash W.E."/>
            <person name="Mardis E.R."/>
            <person name="Wilson R.K."/>
        </authorList>
    </citation>
    <scope>NUCLEOTIDE SEQUENCE [LARGE SCALE GENOMIC DNA]</scope>
    <source>
        <strain evidence="9 10">DSM 13275</strain>
    </source>
</reference>
<dbReference type="PANTHER" id="PTHR42742:SF3">
    <property type="entry name" value="FRUCTOKINASE"/>
    <property type="match status" value="1"/>
</dbReference>
<feature type="domain" description="Phosphomannose isomerase type I catalytic" evidence="7">
    <location>
        <begin position="6"/>
        <end position="108"/>
    </location>
</feature>
<dbReference type="GO" id="GO:0005975">
    <property type="term" value="P:carbohydrate metabolic process"/>
    <property type="evidence" value="ECO:0007669"/>
    <property type="project" value="InterPro"/>
</dbReference>
<dbReference type="OrthoDB" id="9808275at2"/>
<dbReference type="SUPFAM" id="SSF51182">
    <property type="entry name" value="RmlC-like cupins"/>
    <property type="match status" value="1"/>
</dbReference>
<dbReference type="CDD" id="cd07010">
    <property type="entry name" value="cupin_PMI_type_I_N_bac"/>
    <property type="match status" value="1"/>
</dbReference>
<accession>B6G0I3</accession>
<evidence type="ECO:0000256" key="3">
    <source>
        <dbReference type="ARBA" id="ARBA00029741"/>
    </source>
</evidence>
<dbReference type="InterPro" id="IPR011051">
    <property type="entry name" value="RmlC_Cupin_sf"/>
</dbReference>
<evidence type="ECO:0000256" key="5">
    <source>
        <dbReference type="PIRSR" id="PIRSR036894-1"/>
    </source>
</evidence>
<dbReference type="InterPro" id="IPR046457">
    <property type="entry name" value="PMI_typeI_cat"/>
</dbReference>
<keyword evidence="10" id="KW-1185">Reference proteome</keyword>
<name>B6G0I3_PEPHT</name>
<dbReference type="InterPro" id="IPR014628">
    <property type="entry name" value="Man6P_isomerase_Firm_short"/>
</dbReference>
<dbReference type="Proteomes" id="UP000003178">
    <property type="component" value="Unassembled WGS sequence"/>
</dbReference>
<comment type="cofactor">
    <cofactor evidence="5">
        <name>Zn(2+)</name>
        <dbReference type="ChEBI" id="CHEBI:29105"/>
    </cofactor>
    <text evidence="5">Binds 1 zinc ion per subunit.</text>
</comment>
<organism evidence="9 10">
    <name type="scientific">Peptacetobacter hiranonis (strain DSM 13275 / JCM 10541 / KCTC 15199 / TO-931)</name>
    <name type="common">Clostridium hiranonis</name>
    <dbReference type="NCBI Taxonomy" id="500633"/>
    <lineage>
        <taxon>Bacteria</taxon>
        <taxon>Bacillati</taxon>
        <taxon>Bacillota</taxon>
        <taxon>Clostridia</taxon>
        <taxon>Peptostreptococcales</taxon>
        <taxon>Peptostreptococcaceae</taxon>
        <taxon>Peptacetobacter</taxon>
    </lineage>
</organism>
<feature type="active site" evidence="6">
    <location>
        <position position="195"/>
    </location>
</feature>
<dbReference type="STRING" id="500633.CLOHIR_01639"/>
<keyword evidence="9" id="KW-0413">Isomerase</keyword>
<evidence type="ECO:0000256" key="2">
    <source>
        <dbReference type="ARBA" id="ARBA00022833"/>
    </source>
</evidence>
<dbReference type="GO" id="GO:0004476">
    <property type="term" value="F:mannose-6-phosphate isomerase activity"/>
    <property type="evidence" value="ECO:0007669"/>
    <property type="project" value="InterPro"/>
</dbReference>
<evidence type="ECO:0000256" key="6">
    <source>
        <dbReference type="PIRSR" id="PIRSR036894-2"/>
    </source>
</evidence>
<reference evidence="9 10" key="2">
    <citation type="submission" date="2008-10" db="EMBL/GenBank/DDBJ databases">
        <title>Draft genome sequence of Clostridium hiranonis (DSM 13275).</title>
        <authorList>
            <person name="Sudarsanam P."/>
            <person name="Ley R."/>
            <person name="Guruge J."/>
            <person name="Turnbaugh P.J."/>
            <person name="Mahowald M."/>
            <person name="Liep D."/>
            <person name="Gordon J."/>
        </authorList>
    </citation>
    <scope>NUCLEOTIDE SEQUENCE [LARGE SCALE GENOMIC DNA]</scope>
    <source>
        <strain evidence="9 10">DSM 13275</strain>
    </source>
</reference>
<evidence type="ECO:0000256" key="1">
    <source>
        <dbReference type="ARBA" id="ARBA00022723"/>
    </source>
</evidence>
<keyword evidence="2 5" id="KW-0862">Zinc</keyword>
<comment type="caution">
    <text evidence="9">The sequence shown here is derived from an EMBL/GenBank/DDBJ whole genome shotgun (WGS) entry which is preliminary data.</text>
</comment>
<dbReference type="EMBL" id="ABWP01000066">
    <property type="protein sequence ID" value="EEA84679.1"/>
    <property type="molecule type" value="Genomic_DNA"/>
</dbReference>